<dbReference type="AlphaFoldDB" id="A0A5M8QTA8"/>
<evidence type="ECO:0000313" key="2">
    <source>
        <dbReference type="Proteomes" id="UP000323866"/>
    </source>
</evidence>
<name>A0A5M8QTA8_9BACT</name>
<protein>
    <submittedName>
        <fullName evidence="1">T9SS type A sorting domain-containing protein</fullName>
    </submittedName>
</protein>
<dbReference type="Proteomes" id="UP000323866">
    <property type="component" value="Unassembled WGS sequence"/>
</dbReference>
<proteinExistence type="predicted"/>
<reference evidence="1 2" key="1">
    <citation type="submission" date="2019-07" db="EMBL/GenBank/DDBJ databases">
        <authorList>
            <person name="Qu J.-H."/>
        </authorList>
    </citation>
    <scope>NUCLEOTIDE SEQUENCE [LARGE SCALE GENOMIC DNA]</scope>
    <source>
        <strain evidence="1 2">MDT1-10-3</strain>
    </source>
</reference>
<dbReference type="OrthoDB" id="7794186at2"/>
<comment type="caution">
    <text evidence="1">The sequence shown here is derived from an EMBL/GenBank/DDBJ whole genome shotgun (WGS) entry which is preliminary data.</text>
</comment>
<reference evidence="1 2" key="2">
    <citation type="submission" date="2019-09" db="EMBL/GenBank/DDBJ databases">
        <title>A bacterium isolated from glacier soil.</title>
        <authorList>
            <person name="Liu Q."/>
        </authorList>
    </citation>
    <scope>NUCLEOTIDE SEQUENCE [LARGE SCALE GENOMIC DNA]</scope>
    <source>
        <strain evidence="1 2">MDT1-10-3</strain>
    </source>
</reference>
<dbReference type="NCBIfam" id="TIGR04183">
    <property type="entry name" value="Por_Secre_tail"/>
    <property type="match status" value="1"/>
</dbReference>
<accession>A0A5M8QTA8</accession>
<dbReference type="InterPro" id="IPR026444">
    <property type="entry name" value="Secre_tail"/>
</dbReference>
<organism evidence="1 2">
    <name type="scientific">Rufibacter glacialis</name>
    <dbReference type="NCBI Taxonomy" id="1259555"/>
    <lineage>
        <taxon>Bacteria</taxon>
        <taxon>Pseudomonadati</taxon>
        <taxon>Bacteroidota</taxon>
        <taxon>Cytophagia</taxon>
        <taxon>Cytophagales</taxon>
        <taxon>Hymenobacteraceae</taxon>
        <taxon>Rufibacter</taxon>
    </lineage>
</organism>
<dbReference type="EMBL" id="VKKZ01000001">
    <property type="protein sequence ID" value="KAA6438094.1"/>
    <property type="molecule type" value="Genomic_DNA"/>
</dbReference>
<gene>
    <name evidence="1" type="ORF">FOE74_00175</name>
</gene>
<evidence type="ECO:0000313" key="1">
    <source>
        <dbReference type="EMBL" id="KAA6438094.1"/>
    </source>
</evidence>
<sequence length="811" mass="87289">MRRTFTHLKGIVYITLGVILFCGNLVVAKPNSAREYGVSRLSLHEASQSLQNPLSLSSLMPLAKAMSALAFNYTEVTGKTYYWVPFGLNNRGSGAWSELGHWATTSGGKERHTALPTAADDVVFDDNSFLFAGQKVTVDVDANVKDISWVNVRSTTFEGSTSSLNVYGSILVHSNLLFSSPTGFNLNFKSGTQDAQVNLLGKSLPANSKINFEGTGSWILQNQLSAGQGGSITLTEGILKSNNQNILTNTFRSIGEKTRTLELGTSTISNVSTWDVSPSLTLNALDSRIILNGLGAHTFNGGDKAYRVVVLHGPQSFVNNSNTFKELSLPTSTDATGTNTLVLESGQVQTIETLSTPGSAPYTAIQSSVKGSNATINFTSLGFCTDYLVVEDVHAQGPGNYYAGLNSDNKGNNNGWHFITCATSIYSPEGAADYDLPFSSVPAISDGSNKWQEIRFNGELVGAIKDGGNVLGEVTIDFLVSADSNRAAINTSGAEVGLMPRNWRVKATNQPSADKPVSIRLYGLQEEFEKYKNGIGTVAGLGDLQFTTYSNSDSTENCDFLDNTAEGAVTSLISNALFTTAGNYFTAELTGITDLTEFYLHNGGAAIDFIASKPAPTVQPQPEIVEEEMDFTAHWNAKTVKLKWKTTNDSQNTSYDVEAAPSADEKEFKTIISKAPRQNSSNAAVAVYHAEDFNPAPVPANYYRLKRLNQDGTVTYSQTIKVENKSFAAAVQAAPNPFTDKLKLTINAEKAGELSVKLMNEKGETALEKKVKVSKGTSTTDLVIGAKVKPGIYLLVTELNGERASQRLIKE</sequence>